<dbReference type="GO" id="GO:0005829">
    <property type="term" value="C:cytosol"/>
    <property type="evidence" value="ECO:0007669"/>
    <property type="project" value="TreeGrafter"/>
</dbReference>
<sequence>MISIIVACAENRVIGNKNTLPWHLPADFKYFKETTLGKTIVMGLNTFKSIGAKPLPGRKNVVLNNDPNYVPPEGCFLAKSIEEVVEMGKKEPEVMICGGASVYKQFLPLAQRLYLTYVKASPEGDTYFPEVNTEEWKETKREDHKADDKNKYDYSFVILERK</sequence>
<gene>
    <name evidence="11" type="ORF">A2401_03535</name>
</gene>
<comment type="function">
    <text evidence="7 8">Key enzyme in folate metabolism. Catalyzes an essential reaction for de novo glycine and purine synthesis, and for DNA precursor synthesis.</text>
</comment>
<evidence type="ECO:0000256" key="8">
    <source>
        <dbReference type="PIRNR" id="PIRNR000194"/>
    </source>
</evidence>
<dbReference type="InterPro" id="IPR012259">
    <property type="entry name" value="DHFR"/>
</dbReference>
<feature type="domain" description="DHFR" evidence="10">
    <location>
        <begin position="1"/>
        <end position="161"/>
    </location>
</feature>
<dbReference type="Proteomes" id="UP000177751">
    <property type="component" value="Unassembled WGS sequence"/>
</dbReference>
<dbReference type="AlphaFoldDB" id="A0A1G2J918"/>
<comment type="catalytic activity">
    <reaction evidence="8">
        <text>(6S)-5,6,7,8-tetrahydrofolate + NADP(+) = 7,8-dihydrofolate + NADPH + H(+)</text>
        <dbReference type="Rhea" id="RHEA:15009"/>
        <dbReference type="ChEBI" id="CHEBI:15378"/>
        <dbReference type="ChEBI" id="CHEBI:57451"/>
        <dbReference type="ChEBI" id="CHEBI:57453"/>
        <dbReference type="ChEBI" id="CHEBI:57783"/>
        <dbReference type="ChEBI" id="CHEBI:58349"/>
        <dbReference type="EC" id="1.5.1.3"/>
    </reaction>
</comment>
<evidence type="ECO:0000256" key="3">
    <source>
        <dbReference type="ARBA" id="ARBA00012856"/>
    </source>
</evidence>
<dbReference type="PROSITE" id="PS51330">
    <property type="entry name" value="DHFR_2"/>
    <property type="match status" value="1"/>
</dbReference>
<dbReference type="Pfam" id="PF00186">
    <property type="entry name" value="DHFR_1"/>
    <property type="match status" value="1"/>
</dbReference>
<dbReference type="PANTHER" id="PTHR48069">
    <property type="entry name" value="DIHYDROFOLATE REDUCTASE"/>
    <property type="match status" value="1"/>
</dbReference>
<dbReference type="NCBIfam" id="NF008037">
    <property type="entry name" value="PRK10769.1"/>
    <property type="match status" value="1"/>
</dbReference>
<dbReference type="STRING" id="1802229.A2401_03535"/>
<dbReference type="SUPFAM" id="SSF53597">
    <property type="entry name" value="Dihydrofolate reductase-like"/>
    <property type="match status" value="1"/>
</dbReference>
<comment type="pathway">
    <text evidence="1 8">Cofactor biosynthesis; tetrahydrofolate biosynthesis; 5,6,7,8-tetrahydrofolate from 7,8-dihydrofolate: step 1/1.</text>
</comment>
<dbReference type="PROSITE" id="PS00075">
    <property type="entry name" value="DHFR_1"/>
    <property type="match status" value="1"/>
</dbReference>
<dbReference type="PRINTS" id="PR00070">
    <property type="entry name" value="DHFR"/>
</dbReference>
<dbReference type="PANTHER" id="PTHR48069:SF3">
    <property type="entry name" value="DIHYDROFOLATE REDUCTASE"/>
    <property type="match status" value="1"/>
</dbReference>
<dbReference type="EC" id="1.5.1.3" evidence="3 8"/>
<dbReference type="UniPathway" id="UPA00077">
    <property type="reaction ID" value="UER00158"/>
</dbReference>
<dbReference type="GO" id="GO:0070401">
    <property type="term" value="F:NADP+ binding"/>
    <property type="evidence" value="ECO:0007669"/>
    <property type="project" value="UniProtKB-ARBA"/>
</dbReference>
<evidence type="ECO:0000256" key="2">
    <source>
        <dbReference type="ARBA" id="ARBA00009539"/>
    </source>
</evidence>
<dbReference type="CDD" id="cd00209">
    <property type="entry name" value="DHFR"/>
    <property type="match status" value="1"/>
</dbReference>
<keyword evidence="6 8" id="KW-0560">Oxidoreductase</keyword>
<accession>A0A1G2J918</accession>
<dbReference type="GO" id="GO:0004146">
    <property type="term" value="F:dihydrofolate reductase activity"/>
    <property type="evidence" value="ECO:0007669"/>
    <property type="project" value="UniProtKB-EC"/>
</dbReference>
<dbReference type="Gene3D" id="3.40.430.10">
    <property type="entry name" value="Dihydrofolate Reductase, subunit A"/>
    <property type="match status" value="1"/>
</dbReference>
<evidence type="ECO:0000256" key="6">
    <source>
        <dbReference type="ARBA" id="ARBA00023002"/>
    </source>
</evidence>
<evidence type="ECO:0000256" key="1">
    <source>
        <dbReference type="ARBA" id="ARBA00004903"/>
    </source>
</evidence>
<comment type="similarity">
    <text evidence="2 8 9">Belongs to the dihydrofolate reductase family.</text>
</comment>
<dbReference type="FunFam" id="3.40.430.10:FF:000001">
    <property type="entry name" value="Dihydrofolate reductase"/>
    <property type="match status" value="1"/>
</dbReference>
<evidence type="ECO:0000313" key="11">
    <source>
        <dbReference type="EMBL" id="OGZ83552.1"/>
    </source>
</evidence>
<name>A0A1G2J918_9BACT</name>
<evidence type="ECO:0000256" key="7">
    <source>
        <dbReference type="ARBA" id="ARBA00025067"/>
    </source>
</evidence>
<dbReference type="EMBL" id="MHPP01000032">
    <property type="protein sequence ID" value="OGZ83552.1"/>
    <property type="molecule type" value="Genomic_DNA"/>
</dbReference>
<dbReference type="InterPro" id="IPR024072">
    <property type="entry name" value="DHFR-like_dom_sf"/>
</dbReference>
<organism evidence="11 12">
    <name type="scientific">Candidatus Staskawiczbacteria bacterium RIFOXYC1_FULL_38_18</name>
    <dbReference type="NCBI Taxonomy" id="1802229"/>
    <lineage>
        <taxon>Bacteria</taxon>
        <taxon>Candidatus Staskawicziibacteriota</taxon>
    </lineage>
</organism>
<dbReference type="InterPro" id="IPR001796">
    <property type="entry name" value="DHFR_dom"/>
</dbReference>
<dbReference type="InterPro" id="IPR017925">
    <property type="entry name" value="DHFR_CS"/>
</dbReference>
<evidence type="ECO:0000256" key="9">
    <source>
        <dbReference type="RuleBase" id="RU004474"/>
    </source>
</evidence>
<reference evidence="11 12" key="1">
    <citation type="journal article" date="2016" name="Nat. Commun.">
        <title>Thousands of microbial genomes shed light on interconnected biogeochemical processes in an aquifer system.</title>
        <authorList>
            <person name="Anantharaman K."/>
            <person name="Brown C.T."/>
            <person name="Hug L.A."/>
            <person name="Sharon I."/>
            <person name="Castelle C.J."/>
            <person name="Probst A.J."/>
            <person name="Thomas B.C."/>
            <person name="Singh A."/>
            <person name="Wilkins M.J."/>
            <person name="Karaoz U."/>
            <person name="Brodie E.L."/>
            <person name="Williams K.H."/>
            <person name="Hubbard S.S."/>
            <person name="Banfield J.F."/>
        </authorList>
    </citation>
    <scope>NUCLEOTIDE SEQUENCE [LARGE SCALE GENOMIC DNA]</scope>
</reference>
<comment type="caution">
    <text evidence="11">The sequence shown here is derived from an EMBL/GenBank/DDBJ whole genome shotgun (WGS) entry which is preliminary data.</text>
</comment>
<keyword evidence="4 8" id="KW-0554">One-carbon metabolism</keyword>
<evidence type="ECO:0000256" key="4">
    <source>
        <dbReference type="ARBA" id="ARBA00022563"/>
    </source>
</evidence>
<keyword evidence="5 8" id="KW-0521">NADP</keyword>
<evidence type="ECO:0000256" key="5">
    <source>
        <dbReference type="ARBA" id="ARBA00022857"/>
    </source>
</evidence>
<dbReference type="GO" id="GO:0046452">
    <property type="term" value="P:dihydrofolate metabolic process"/>
    <property type="evidence" value="ECO:0007669"/>
    <property type="project" value="TreeGrafter"/>
</dbReference>
<proteinExistence type="inferred from homology"/>
<dbReference type="PIRSF" id="PIRSF000194">
    <property type="entry name" value="DHFR"/>
    <property type="match status" value="1"/>
</dbReference>
<evidence type="ECO:0000259" key="10">
    <source>
        <dbReference type="PROSITE" id="PS51330"/>
    </source>
</evidence>
<dbReference type="GO" id="GO:0006730">
    <property type="term" value="P:one-carbon metabolic process"/>
    <property type="evidence" value="ECO:0007669"/>
    <property type="project" value="UniProtKB-KW"/>
</dbReference>
<evidence type="ECO:0000313" key="12">
    <source>
        <dbReference type="Proteomes" id="UP000177751"/>
    </source>
</evidence>
<protein>
    <recommendedName>
        <fullName evidence="3 8">Dihydrofolate reductase</fullName>
        <ecNumber evidence="3 8">1.5.1.3</ecNumber>
    </recommendedName>
</protein>
<dbReference type="GO" id="GO:0046654">
    <property type="term" value="P:tetrahydrofolate biosynthetic process"/>
    <property type="evidence" value="ECO:0007669"/>
    <property type="project" value="UniProtKB-UniPathway"/>
</dbReference>
<dbReference type="GO" id="GO:0046655">
    <property type="term" value="P:folic acid metabolic process"/>
    <property type="evidence" value="ECO:0007669"/>
    <property type="project" value="TreeGrafter"/>
</dbReference>